<gene>
    <name evidence="1" type="ORF">CEPIT_LOCUS14211</name>
</gene>
<evidence type="ECO:0000313" key="2">
    <source>
        <dbReference type="Proteomes" id="UP001152523"/>
    </source>
</evidence>
<dbReference type="EMBL" id="CAMAPF010000096">
    <property type="protein sequence ID" value="CAH9097957.1"/>
    <property type="molecule type" value="Genomic_DNA"/>
</dbReference>
<dbReference type="PIRSF" id="PIRSF015897">
    <property type="entry name" value="PRIB5"/>
    <property type="match status" value="1"/>
</dbReference>
<dbReference type="PANTHER" id="PTHR16469:SF27">
    <property type="entry name" value="UBIQUITIN-ASSOCIATED AND SH3 DOMAIN-CONTAINING BA-RELATED"/>
    <property type="match status" value="1"/>
</dbReference>
<sequence>MALSSGNEKQLYQNVIVMRHGPRLDNFDKGWTSGANNDRPWNPPLYDGDEFKNLYSETAKKIREEVGAPIHRVIVSPFLRCLQTASRTIEALSSQQLLSSSTAAAAAHFSPPQIKASVEFGLAEMMNKIAIWVPPQDGDFKFVISECETHLPPKTLCHSTTQKVYEKLPEWEETQEAAWDRYNDVVRALADKYPRENLLLVTHAEGITALSSTFIEGGRARADYCGYVHLRRPVINFTLQGRSRITMREN</sequence>
<evidence type="ECO:0000313" key="1">
    <source>
        <dbReference type="EMBL" id="CAH9097957.1"/>
    </source>
</evidence>
<protein>
    <submittedName>
        <fullName evidence="1">Uncharacterized protein</fullName>
    </submittedName>
</protein>
<comment type="caution">
    <text evidence="1">The sequence shown here is derived from an EMBL/GenBank/DDBJ whole genome shotgun (WGS) entry which is preliminary data.</text>
</comment>
<dbReference type="InterPro" id="IPR051710">
    <property type="entry name" value="Phosphatase_SH3-domain"/>
</dbReference>
<dbReference type="Proteomes" id="UP001152523">
    <property type="component" value="Unassembled WGS sequence"/>
</dbReference>
<dbReference type="Gene3D" id="3.40.50.1240">
    <property type="entry name" value="Phosphoglycerate mutase-like"/>
    <property type="match status" value="1"/>
</dbReference>
<keyword evidence="2" id="KW-1185">Reference proteome</keyword>
<dbReference type="InterPro" id="IPR012398">
    <property type="entry name" value="PRIB5"/>
</dbReference>
<name>A0AAV0DFR2_9ASTE</name>
<organism evidence="1 2">
    <name type="scientific">Cuscuta epithymum</name>
    <dbReference type="NCBI Taxonomy" id="186058"/>
    <lineage>
        <taxon>Eukaryota</taxon>
        <taxon>Viridiplantae</taxon>
        <taxon>Streptophyta</taxon>
        <taxon>Embryophyta</taxon>
        <taxon>Tracheophyta</taxon>
        <taxon>Spermatophyta</taxon>
        <taxon>Magnoliopsida</taxon>
        <taxon>eudicotyledons</taxon>
        <taxon>Gunneridae</taxon>
        <taxon>Pentapetalae</taxon>
        <taxon>asterids</taxon>
        <taxon>lamiids</taxon>
        <taxon>Solanales</taxon>
        <taxon>Convolvulaceae</taxon>
        <taxon>Cuscuteae</taxon>
        <taxon>Cuscuta</taxon>
        <taxon>Cuscuta subgen. Cuscuta</taxon>
    </lineage>
</organism>
<proteinExistence type="predicted"/>
<reference evidence="1" key="1">
    <citation type="submission" date="2022-07" db="EMBL/GenBank/DDBJ databases">
        <authorList>
            <person name="Macas J."/>
            <person name="Novak P."/>
            <person name="Neumann P."/>
        </authorList>
    </citation>
    <scope>NUCLEOTIDE SEQUENCE</scope>
</reference>
<dbReference type="AlphaFoldDB" id="A0AAV0DFR2"/>
<dbReference type="PANTHER" id="PTHR16469">
    <property type="entry name" value="UBIQUITIN-ASSOCIATED AND SH3 DOMAIN-CONTAINING BA-RELATED"/>
    <property type="match status" value="1"/>
</dbReference>
<dbReference type="SUPFAM" id="SSF53254">
    <property type="entry name" value="Phosphoglycerate mutase-like"/>
    <property type="match status" value="1"/>
</dbReference>
<accession>A0AAV0DFR2</accession>
<dbReference type="InterPro" id="IPR029033">
    <property type="entry name" value="His_PPase_superfam"/>
</dbReference>